<keyword evidence="2" id="KW-0238">DNA-binding</keyword>
<dbReference type="Pfam" id="PF00027">
    <property type="entry name" value="cNMP_binding"/>
    <property type="match status" value="1"/>
</dbReference>
<dbReference type="OrthoDB" id="9776746at2"/>
<evidence type="ECO:0000256" key="3">
    <source>
        <dbReference type="ARBA" id="ARBA00023163"/>
    </source>
</evidence>
<dbReference type="InterPro" id="IPR014710">
    <property type="entry name" value="RmlC-like_jellyroll"/>
</dbReference>
<evidence type="ECO:0000313" key="5">
    <source>
        <dbReference type="EMBL" id="AWM14096.1"/>
    </source>
</evidence>
<protein>
    <submittedName>
        <fullName evidence="5">Crp/Fnr family transcriptional regulator</fullName>
    </submittedName>
</protein>
<evidence type="ECO:0000256" key="2">
    <source>
        <dbReference type="ARBA" id="ARBA00023125"/>
    </source>
</evidence>
<dbReference type="CDD" id="cd00038">
    <property type="entry name" value="CAP_ED"/>
    <property type="match status" value="1"/>
</dbReference>
<dbReference type="KEGG" id="fse:DI487_09685"/>
<dbReference type="GO" id="GO:0003677">
    <property type="term" value="F:DNA binding"/>
    <property type="evidence" value="ECO:0007669"/>
    <property type="project" value="UniProtKB-KW"/>
</dbReference>
<dbReference type="InterPro" id="IPR012318">
    <property type="entry name" value="HTH_CRP"/>
</dbReference>
<dbReference type="Gene3D" id="2.60.120.10">
    <property type="entry name" value="Jelly Rolls"/>
    <property type="match status" value="1"/>
</dbReference>
<dbReference type="SUPFAM" id="SSF51206">
    <property type="entry name" value="cAMP-binding domain-like"/>
    <property type="match status" value="1"/>
</dbReference>
<dbReference type="RefSeq" id="WP_109569463.1">
    <property type="nucleotide sequence ID" value="NZ_CP029463.1"/>
</dbReference>
<accession>A0A2U8QW21</accession>
<keyword evidence="1" id="KW-0805">Transcription regulation</keyword>
<proteinExistence type="predicted"/>
<dbReference type="Proteomes" id="UP000245429">
    <property type="component" value="Chromosome"/>
</dbReference>
<evidence type="ECO:0000259" key="4">
    <source>
        <dbReference type="PROSITE" id="PS51063"/>
    </source>
</evidence>
<dbReference type="AlphaFoldDB" id="A0A2U8QW21"/>
<sequence>MDSKTSISQLNLFKEPELKEEIQKNGDIQSFSKDELLIREGQYLKVLPIVLNGSIRVFQTYEDREIVLYYVLPQETCIMSLAACFFNTGSASNAVTEEDTEVLFIPSHLIPIWQKKYPSWNEFILKAYRNRYNELLEAFNNVVFKKIDERIMIYLEEHATKNNSRNIPLSHQALAYELGTTRVVVSRILKNFEIEGKVILHRGYIELKK</sequence>
<dbReference type="PROSITE" id="PS51063">
    <property type="entry name" value="HTH_CRP_2"/>
    <property type="match status" value="1"/>
</dbReference>
<dbReference type="SUPFAM" id="SSF46785">
    <property type="entry name" value="Winged helix' DNA-binding domain"/>
    <property type="match status" value="1"/>
</dbReference>
<dbReference type="GO" id="GO:0006355">
    <property type="term" value="P:regulation of DNA-templated transcription"/>
    <property type="evidence" value="ECO:0007669"/>
    <property type="project" value="InterPro"/>
</dbReference>
<keyword evidence="3" id="KW-0804">Transcription</keyword>
<dbReference type="EMBL" id="CP029463">
    <property type="protein sequence ID" value="AWM14096.1"/>
    <property type="molecule type" value="Genomic_DNA"/>
</dbReference>
<dbReference type="InterPro" id="IPR036388">
    <property type="entry name" value="WH-like_DNA-bd_sf"/>
</dbReference>
<organism evidence="5 6">
    <name type="scientific">Flavobacterium sediminis</name>
    <dbReference type="NCBI Taxonomy" id="2201181"/>
    <lineage>
        <taxon>Bacteria</taxon>
        <taxon>Pseudomonadati</taxon>
        <taxon>Bacteroidota</taxon>
        <taxon>Flavobacteriia</taxon>
        <taxon>Flavobacteriales</taxon>
        <taxon>Flavobacteriaceae</taxon>
        <taxon>Flavobacterium</taxon>
    </lineage>
</organism>
<dbReference type="SMART" id="SM00419">
    <property type="entry name" value="HTH_CRP"/>
    <property type="match status" value="1"/>
</dbReference>
<dbReference type="Gene3D" id="1.10.10.10">
    <property type="entry name" value="Winged helix-like DNA-binding domain superfamily/Winged helix DNA-binding domain"/>
    <property type="match status" value="1"/>
</dbReference>
<gene>
    <name evidence="5" type="ORF">DI487_09685</name>
</gene>
<dbReference type="InterPro" id="IPR018490">
    <property type="entry name" value="cNMP-bd_dom_sf"/>
</dbReference>
<evidence type="ECO:0000256" key="1">
    <source>
        <dbReference type="ARBA" id="ARBA00023015"/>
    </source>
</evidence>
<feature type="domain" description="HTH crp-type" evidence="4">
    <location>
        <begin position="145"/>
        <end position="209"/>
    </location>
</feature>
<keyword evidence="6" id="KW-1185">Reference proteome</keyword>
<evidence type="ECO:0000313" key="6">
    <source>
        <dbReference type="Proteomes" id="UP000245429"/>
    </source>
</evidence>
<reference evidence="5 6" key="1">
    <citation type="submission" date="2018-05" db="EMBL/GenBank/DDBJ databases">
        <title>Flavobacterium sp. MEBiC07310.</title>
        <authorList>
            <person name="Baek K."/>
        </authorList>
    </citation>
    <scope>NUCLEOTIDE SEQUENCE [LARGE SCALE GENOMIC DNA]</scope>
    <source>
        <strain evidence="5 6">MEBiC07310</strain>
    </source>
</reference>
<dbReference type="Pfam" id="PF13545">
    <property type="entry name" value="HTH_Crp_2"/>
    <property type="match status" value="1"/>
</dbReference>
<dbReference type="InterPro" id="IPR000595">
    <property type="entry name" value="cNMP-bd_dom"/>
</dbReference>
<name>A0A2U8QW21_9FLAO</name>
<dbReference type="InterPro" id="IPR036390">
    <property type="entry name" value="WH_DNA-bd_sf"/>
</dbReference>